<sequence>MSSATPALPFRSNEDWSYLGHHYHRATTTTGADQIGLLTTNTNAIPRGGGVDTDAESTSTMGYHAYDYAESENYTTDPRAGPSQTLRSIAASSRSTDASSVFSRRPAGRRGNDDRSSVGTSSAPPRQAPHRSFVQQFAHQFVPPTAPALTIAGPSATAAVPTATGSFVLWCEFCALQNCNATFRGDDEESWIAHHEWHVGDRYPKELMCWFCDHIPFVARHNNERRDNFRLRMQHIRTHIFYDYQTRDDMRPDFHMIEHLHKNRLIDDGLYRHAMRYDELPPELRLPGLAEANANLGAPVISGRLTHQERREYHDLEREEKRQRREQRNKDRKGKRPDTRKW</sequence>
<evidence type="ECO:0000313" key="2">
    <source>
        <dbReference type="EMBL" id="KAK3946398.1"/>
    </source>
</evidence>
<dbReference type="EMBL" id="MU853752">
    <property type="protein sequence ID" value="KAK3946398.1"/>
    <property type="molecule type" value="Genomic_DNA"/>
</dbReference>
<name>A0AAN6SAU3_9PEZI</name>
<accession>A0AAN6SAU3</accession>
<protein>
    <submittedName>
        <fullName evidence="2">Uncharacterized protein</fullName>
    </submittedName>
</protein>
<feature type="region of interest" description="Disordered" evidence="1">
    <location>
        <begin position="73"/>
        <end position="129"/>
    </location>
</feature>
<evidence type="ECO:0000313" key="3">
    <source>
        <dbReference type="Proteomes" id="UP001303473"/>
    </source>
</evidence>
<proteinExistence type="predicted"/>
<dbReference type="AlphaFoldDB" id="A0AAN6SAU3"/>
<organism evidence="2 3">
    <name type="scientific">Diplogelasinospora grovesii</name>
    <dbReference type="NCBI Taxonomy" id="303347"/>
    <lineage>
        <taxon>Eukaryota</taxon>
        <taxon>Fungi</taxon>
        <taxon>Dikarya</taxon>
        <taxon>Ascomycota</taxon>
        <taxon>Pezizomycotina</taxon>
        <taxon>Sordariomycetes</taxon>
        <taxon>Sordariomycetidae</taxon>
        <taxon>Sordariales</taxon>
        <taxon>Diplogelasinosporaceae</taxon>
        <taxon>Diplogelasinospora</taxon>
    </lineage>
</organism>
<feature type="compositionally biased region" description="Basic and acidic residues" evidence="1">
    <location>
        <begin position="306"/>
        <end position="329"/>
    </location>
</feature>
<comment type="caution">
    <text evidence="2">The sequence shown here is derived from an EMBL/GenBank/DDBJ whole genome shotgun (WGS) entry which is preliminary data.</text>
</comment>
<gene>
    <name evidence="2" type="ORF">QBC46DRAFT_5262</name>
</gene>
<feature type="compositionally biased region" description="Polar residues" evidence="1">
    <location>
        <begin position="73"/>
        <end position="102"/>
    </location>
</feature>
<reference evidence="3" key="1">
    <citation type="journal article" date="2023" name="Mol. Phylogenet. Evol.">
        <title>Genome-scale phylogeny and comparative genomics of the fungal order Sordariales.</title>
        <authorList>
            <person name="Hensen N."/>
            <person name="Bonometti L."/>
            <person name="Westerberg I."/>
            <person name="Brannstrom I.O."/>
            <person name="Guillou S."/>
            <person name="Cros-Aarteil S."/>
            <person name="Calhoun S."/>
            <person name="Haridas S."/>
            <person name="Kuo A."/>
            <person name="Mondo S."/>
            <person name="Pangilinan J."/>
            <person name="Riley R."/>
            <person name="LaButti K."/>
            <person name="Andreopoulos B."/>
            <person name="Lipzen A."/>
            <person name="Chen C."/>
            <person name="Yan M."/>
            <person name="Daum C."/>
            <person name="Ng V."/>
            <person name="Clum A."/>
            <person name="Steindorff A."/>
            <person name="Ohm R.A."/>
            <person name="Martin F."/>
            <person name="Silar P."/>
            <person name="Natvig D.O."/>
            <person name="Lalanne C."/>
            <person name="Gautier V."/>
            <person name="Ament-Velasquez S.L."/>
            <person name="Kruys A."/>
            <person name="Hutchinson M.I."/>
            <person name="Powell A.J."/>
            <person name="Barry K."/>
            <person name="Miller A.N."/>
            <person name="Grigoriev I.V."/>
            <person name="Debuchy R."/>
            <person name="Gladieux P."/>
            <person name="Hiltunen Thoren M."/>
            <person name="Johannesson H."/>
        </authorList>
    </citation>
    <scope>NUCLEOTIDE SEQUENCE [LARGE SCALE GENOMIC DNA]</scope>
    <source>
        <strain evidence="3">CBS 340.73</strain>
    </source>
</reference>
<dbReference type="Proteomes" id="UP001303473">
    <property type="component" value="Unassembled WGS sequence"/>
</dbReference>
<evidence type="ECO:0000256" key="1">
    <source>
        <dbReference type="SAM" id="MobiDB-lite"/>
    </source>
</evidence>
<feature type="region of interest" description="Disordered" evidence="1">
    <location>
        <begin position="300"/>
        <end position="342"/>
    </location>
</feature>
<keyword evidence="3" id="KW-1185">Reference proteome</keyword>